<organism evidence="3">
    <name type="scientific">mine drainage metagenome</name>
    <dbReference type="NCBI Taxonomy" id="410659"/>
    <lineage>
        <taxon>unclassified sequences</taxon>
        <taxon>metagenomes</taxon>
        <taxon>ecological metagenomes</taxon>
    </lineage>
</organism>
<accession>A0A1J5R1F5</accession>
<dbReference type="GO" id="GO:0008908">
    <property type="term" value="F:isochorismatase activity"/>
    <property type="evidence" value="ECO:0007669"/>
    <property type="project" value="InterPro"/>
</dbReference>
<dbReference type="PANTHER" id="PTHR43540:SF1">
    <property type="entry name" value="ISOCHORISMATASE HYDROLASE"/>
    <property type="match status" value="1"/>
</dbReference>
<dbReference type="InterPro" id="IPR016291">
    <property type="entry name" value="Isochorismatase"/>
</dbReference>
<dbReference type="AlphaFoldDB" id="A0A1J5R1F5"/>
<dbReference type="EC" id="3.-.-.-" evidence="3"/>
<name>A0A1J5R1F5_9ZZZZ</name>
<dbReference type="PRINTS" id="PR01398">
    <property type="entry name" value="ISCHRISMTASE"/>
</dbReference>
<reference evidence="3" key="1">
    <citation type="submission" date="2016-10" db="EMBL/GenBank/DDBJ databases">
        <title>Sequence of Gallionella enrichment culture.</title>
        <authorList>
            <person name="Poehlein A."/>
            <person name="Muehling M."/>
            <person name="Daniel R."/>
        </authorList>
    </citation>
    <scope>NUCLEOTIDE SEQUENCE</scope>
</reference>
<dbReference type="SUPFAM" id="SSF52499">
    <property type="entry name" value="Isochorismatase-like hydrolases"/>
    <property type="match status" value="1"/>
</dbReference>
<dbReference type="InterPro" id="IPR000868">
    <property type="entry name" value="Isochorismatase-like_dom"/>
</dbReference>
<sequence>MPIDPLDPRRTALLIMDVQPGIVALYPDATETFFTRLGKLADAARVAGVQVIYVVVSFRPGHPEISPRNLGFSRVKESDRLVDQRVHAGVAPQPGEVVVVKRRVSAFSGSDLEIVLRSHDIQHLILAGIATSGVVLSTLRQAADADYRLTVLADCCLDADAEVHDVLIHKIFPRQATVTTADALLGALEASRA</sequence>
<keyword evidence="1 3" id="KW-0378">Hydrolase</keyword>
<evidence type="ECO:0000259" key="2">
    <source>
        <dbReference type="Pfam" id="PF00857"/>
    </source>
</evidence>
<feature type="domain" description="Isochorismatase-like" evidence="2">
    <location>
        <begin position="11"/>
        <end position="182"/>
    </location>
</feature>
<proteinExistence type="predicted"/>
<dbReference type="PANTHER" id="PTHR43540">
    <property type="entry name" value="PEROXYUREIDOACRYLATE/UREIDOACRYLATE AMIDOHYDROLASE-RELATED"/>
    <property type="match status" value="1"/>
</dbReference>
<dbReference type="CDD" id="cd00431">
    <property type="entry name" value="cysteine_hydrolases"/>
    <property type="match status" value="1"/>
</dbReference>
<dbReference type="EMBL" id="MLJW01000512">
    <property type="protein sequence ID" value="OIQ85903.1"/>
    <property type="molecule type" value="Genomic_DNA"/>
</dbReference>
<dbReference type="InterPro" id="IPR050272">
    <property type="entry name" value="Isochorismatase-like_hydrls"/>
</dbReference>
<gene>
    <name evidence="3" type="primary">yecD_5</name>
    <name evidence="3" type="ORF">GALL_322380</name>
</gene>
<protein>
    <submittedName>
        <fullName evidence="3">Isochorismatase family protein YecD</fullName>
        <ecNumber evidence="3">3.-.-.-</ecNumber>
    </submittedName>
</protein>
<evidence type="ECO:0000313" key="3">
    <source>
        <dbReference type="EMBL" id="OIQ85903.1"/>
    </source>
</evidence>
<dbReference type="Pfam" id="PF00857">
    <property type="entry name" value="Isochorismatase"/>
    <property type="match status" value="1"/>
</dbReference>
<dbReference type="InterPro" id="IPR036380">
    <property type="entry name" value="Isochorismatase-like_sf"/>
</dbReference>
<comment type="caution">
    <text evidence="3">The sequence shown here is derived from an EMBL/GenBank/DDBJ whole genome shotgun (WGS) entry which is preliminary data.</text>
</comment>
<dbReference type="Gene3D" id="3.40.50.850">
    <property type="entry name" value="Isochorismatase-like"/>
    <property type="match status" value="1"/>
</dbReference>
<evidence type="ECO:0000256" key="1">
    <source>
        <dbReference type="ARBA" id="ARBA00022801"/>
    </source>
</evidence>